<feature type="region of interest" description="Disordered" evidence="1">
    <location>
        <begin position="37"/>
        <end position="59"/>
    </location>
</feature>
<protein>
    <submittedName>
        <fullName evidence="2">Uncharacterized protein</fullName>
    </submittedName>
</protein>
<dbReference type="Proteomes" id="UP001374803">
    <property type="component" value="Chromosome"/>
</dbReference>
<evidence type="ECO:0000313" key="3">
    <source>
        <dbReference type="Proteomes" id="UP001374803"/>
    </source>
</evidence>
<accession>A0ABZ2L5X9</accession>
<dbReference type="RefSeq" id="WP_394835818.1">
    <property type="nucleotide sequence ID" value="NZ_CP089983.1"/>
</dbReference>
<dbReference type="EMBL" id="CP089983">
    <property type="protein sequence ID" value="WXB06167.1"/>
    <property type="molecule type" value="Genomic_DNA"/>
</dbReference>
<keyword evidence="3" id="KW-1185">Reference proteome</keyword>
<feature type="compositionally biased region" description="Basic residues" evidence="1">
    <location>
        <begin position="50"/>
        <end position="59"/>
    </location>
</feature>
<organism evidence="2 3">
    <name type="scientific">Pendulispora rubella</name>
    <dbReference type="NCBI Taxonomy" id="2741070"/>
    <lineage>
        <taxon>Bacteria</taxon>
        <taxon>Pseudomonadati</taxon>
        <taxon>Myxococcota</taxon>
        <taxon>Myxococcia</taxon>
        <taxon>Myxococcales</taxon>
        <taxon>Sorangiineae</taxon>
        <taxon>Pendulisporaceae</taxon>
        <taxon>Pendulispora</taxon>
    </lineage>
</organism>
<reference evidence="2" key="1">
    <citation type="submission" date="2021-12" db="EMBL/GenBank/DDBJ databases">
        <title>Discovery of the Pendulisporaceae a myxobacterial family with distinct sporulation behavior and unique specialized metabolism.</title>
        <authorList>
            <person name="Garcia R."/>
            <person name="Popoff A."/>
            <person name="Bader C.D."/>
            <person name="Loehr J."/>
            <person name="Walesch S."/>
            <person name="Walt C."/>
            <person name="Boldt J."/>
            <person name="Bunk B."/>
            <person name="Haeckl F.J.F.P.J."/>
            <person name="Gunesch A.P."/>
            <person name="Birkelbach J."/>
            <person name="Nuebel U."/>
            <person name="Pietschmann T."/>
            <person name="Bach T."/>
            <person name="Mueller R."/>
        </authorList>
    </citation>
    <scope>NUCLEOTIDE SEQUENCE</scope>
    <source>
        <strain evidence="2">MSr11367</strain>
    </source>
</reference>
<gene>
    <name evidence="2" type="ORF">LVJ94_02675</name>
</gene>
<evidence type="ECO:0000256" key="1">
    <source>
        <dbReference type="SAM" id="MobiDB-lite"/>
    </source>
</evidence>
<evidence type="ECO:0000313" key="2">
    <source>
        <dbReference type="EMBL" id="WXB06167.1"/>
    </source>
</evidence>
<proteinExistence type="predicted"/>
<name>A0ABZ2L5X9_9BACT</name>
<sequence length="59" mass="6829">MSDVSNETERPRWLVELEAIDPHPAISNEPVVYFRSEGKPRLRRPPVGGAKRHVRKNRP</sequence>